<accession>A0A3P7M6X2</accession>
<protein>
    <recommendedName>
        <fullName evidence="5">Stress-induced-phosphoprotein 1</fullName>
    </recommendedName>
</protein>
<name>A0A3P7M6X2_DIBLA</name>
<dbReference type="Gene3D" id="1.10.260.100">
    <property type="match status" value="2"/>
</dbReference>
<comment type="subcellular location">
    <subcellularLocation>
        <location evidence="1">Cytoplasm</location>
    </subcellularLocation>
</comment>
<feature type="repeat" description="TPR" evidence="6">
    <location>
        <begin position="4"/>
        <end position="37"/>
    </location>
</feature>
<dbReference type="GO" id="GO:0005737">
    <property type="term" value="C:cytoplasm"/>
    <property type="evidence" value="ECO:0007669"/>
    <property type="project" value="UniProtKB-SubCell"/>
</dbReference>
<feature type="repeat" description="TPR" evidence="6">
    <location>
        <begin position="209"/>
        <end position="242"/>
    </location>
</feature>
<dbReference type="SUPFAM" id="SSF48452">
    <property type="entry name" value="TPR-like"/>
    <property type="match status" value="3"/>
</dbReference>
<organism evidence="9 10">
    <name type="scientific">Dibothriocephalus latus</name>
    <name type="common">Fish tapeworm</name>
    <name type="synonym">Diphyllobothrium latum</name>
    <dbReference type="NCBI Taxonomy" id="60516"/>
    <lineage>
        <taxon>Eukaryota</taxon>
        <taxon>Metazoa</taxon>
        <taxon>Spiralia</taxon>
        <taxon>Lophotrochozoa</taxon>
        <taxon>Platyhelminthes</taxon>
        <taxon>Cestoda</taxon>
        <taxon>Eucestoda</taxon>
        <taxon>Diphyllobothriidea</taxon>
        <taxon>Diphyllobothriidae</taxon>
        <taxon>Dibothriocephalus</taxon>
    </lineage>
</organism>
<feature type="repeat" description="TPR" evidence="6">
    <location>
        <begin position="386"/>
        <end position="419"/>
    </location>
</feature>
<dbReference type="Pfam" id="PF13181">
    <property type="entry name" value="TPR_8"/>
    <property type="match status" value="2"/>
</dbReference>
<evidence type="ECO:0000256" key="6">
    <source>
        <dbReference type="PROSITE-ProRule" id="PRU00339"/>
    </source>
</evidence>
<dbReference type="GO" id="GO:0051879">
    <property type="term" value="F:Hsp90 protein binding"/>
    <property type="evidence" value="ECO:0007669"/>
    <property type="project" value="TreeGrafter"/>
</dbReference>
<dbReference type="Proteomes" id="UP000281553">
    <property type="component" value="Unassembled WGS sequence"/>
</dbReference>
<evidence type="ECO:0000256" key="2">
    <source>
        <dbReference type="ARBA" id="ARBA00022490"/>
    </source>
</evidence>
<dbReference type="EMBL" id="UYRU01069897">
    <property type="protein sequence ID" value="VDN19113.1"/>
    <property type="molecule type" value="Genomic_DNA"/>
</dbReference>
<dbReference type="FunFam" id="1.25.40.10:FF:000020">
    <property type="entry name" value="Stress-induced phosphoprotein 1"/>
    <property type="match status" value="1"/>
</dbReference>
<keyword evidence="10" id="KW-1185">Reference proteome</keyword>
<feature type="repeat" description="TPR" evidence="6">
    <location>
        <begin position="72"/>
        <end position="105"/>
    </location>
</feature>
<dbReference type="AlphaFoldDB" id="A0A3P7M6X2"/>
<dbReference type="InterPro" id="IPR011990">
    <property type="entry name" value="TPR-like_helical_dom_sf"/>
</dbReference>
<dbReference type="Gene3D" id="1.25.40.10">
    <property type="entry name" value="Tetratricopeptide repeat domain"/>
    <property type="match status" value="3"/>
</dbReference>
<proteinExistence type="predicted"/>
<keyword evidence="4 6" id="KW-0802">TPR repeat</keyword>
<gene>
    <name evidence="9" type="ORF">DILT_LOCUS13346</name>
</gene>
<feature type="domain" description="STI1" evidence="8">
    <location>
        <begin position="131"/>
        <end position="170"/>
    </location>
</feature>
<evidence type="ECO:0000256" key="4">
    <source>
        <dbReference type="ARBA" id="ARBA00022803"/>
    </source>
</evidence>
<dbReference type="PANTHER" id="PTHR22904">
    <property type="entry name" value="TPR REPEAT CONTAINING PROTEIN"/>
    <property type="match status" value="1"/>
</dbReference>
<keyword evidence="3" id="KW-0677">Repeat</keyword>
<evidence type="ECO:0000256" key="3">
    <source>
        <dbReference type="ARBA" id="ARBA00022737"/>
    </source>
</evidence>
<evidence type="ECO:0000256" key="5">
    <source>
        <dbReference type="ARBA" id="ARBA00026193"/>
    </source>
</evidence>
<evidence type="ECO:0000256" key="7">
    <source>
        <dbReference type="SAM" id="MobiDB-lite"/>
    </source>
</evidence>
<evidence type="ECO:0000259" key="8">
    <source>
        <dbReference type="SMART" id="SM00727"/>
    </source>
</evidence>
<dbReference type="SMART" id="SM00727">
    <property type="entry name" value="STI1"/>
    <property type="match status" value="2"/>
</dbReference>
<feature type="domain" description="STI1" evidence="8">
    <location>
        <begin position="446"/>
        <end position="484"/>
    </location>
</feature>
<feature type="region of interest" description="Disordered" evidence="7">
    <location>
        <begin position="177"/>
        <end position="204"/>
    </location>
</feature>
<dbReference type="PANTHER" id="PTHR22904:SF523">
    <property type="entry name" value="STRESS-INDUCED-PHOSPHOPROTEIN 1"/>
    <property type="match status" value="1"/>
</dbReference>
<evidence type="ECO:0000256" key="1">
    <source>
        <dbReference type="ARBA" id="ARBA00004496"/>
    </source>
</evidence>
<dbReference type="FunFam" id="1.10.260.100:FF:000002">
    <property type="entry name" value="Stress-induced-phosphoprotein 1 (Hsp70/Hsp90-organizing)"/>
    <property type="match status" value="1"/>
</dbReference>
<dbReference type="InterPro" id="IPR041243">
    <property type="entry name" value="STI1/HOP_DP"/>
</dbReference>
<evidence type="ECO:0000313" key="9">
    <source>
        <dbReference type="EMBL" id="VDN19113.1"/>
    </source>
</evidence>
<sequence length="496" mass="56219">MSTSLELKNQGNAALSQGKYDQAIEYYTSAIKLDEKNHVLFSNRSAAYAKVGQYDDALKDAEQCVKLNPSWAKGYNRKGTALEFLGRFKEAEEAYLKAMDLEPSNEQFQESAMNVRARMALGSLPARVAGHPVLKEYLKDPEYVEKLRSLQENPALLQFLMKDPKIKETVFTLFTAQEPMDECSPPPSPPKKSEPKPKEPELADVEKEALKEKELGNAAYKKKDFQTAISHYDKAIELDPKNITFLTNKSAVYFEMRDYPKCIEICEEAVSKGRELRSDYKLIAKAFARIAHCYENQGDLQNAKKYYDKSLSEFRAPDVIKKSQALDKKIKEMERQAYINPELAEAAKLEDPKLYSNRAACYTKLMEFPCALKDCETCISLAPDFVKGYLRKAACLVAMKDLNQARKAYRKALELEPTCEEARQGIIQCATSESDPEATRQRAMYDPEIKEILSDPAMRMILNQMEDPDAMKEHLANPEIASKLMKLIDAGIVAVR</sequence>
<dbReference type="PROSITE" id="PS50005">
    <property type="entry name" value="TPR"/>
    <property type="match status" value="5"/>
</dbReference>
<feature type="compositionally biased region" description="Basic and acidic residues" evidence="7">
    <location>
        <begin position="191"/>
        <end position="204"/>
    </location>
</feature>
<dbReference type="Pfam" id="PF17830">
    <property type="entry name" value="STI1-HOP_DP"/>
    <property type="match status" value="2"/>
</dbReference>
<dbReference type="InterPro" id="IPR006636">
    <property type="entry name" value="STI1_HS-bd"/>
</dbReference>
<dbReference type="FunFam" id="1.25.40.10:FF:000010">
    <property type="entry name" value="Stress-induced phosphoprotein 1"/>
    <property type="match status" value="1"/>
</dbReference>
<dbReference type="Pfam" id="PF00515">
    <property type="entry name" value="TPR_1"/>
    <property type="match status" value="4"/>
</dbReference>
<dbReference type="OrthoDB" id="2423701at2759"/>
<feature type="repeat" description="TPR" evidence="6">
    <location>
        <begin position="38"/>
        <end position="71"/>
    </location>
</feature>
<reference evidence="9 10" key="1">
    <citation type="submission" date="2018-11" db="EMBL/GenBank/DDBJ databases">
        <authorList>
            <consortium name="Pathogen Informatics"/>
        </authorList>
    </citation>
    <scope>NUCLEOTIDE SEQUENCE [LARGE SCALE GENOMIC DNA]</scope>
</reference>
<evidence type="ECO:0000313" key="10">
    <source>
        <dbReference type="Proteomes" id="UP000281553"/>
    </source>
</evidence>
<dbReference type="SMART" id="SM00028">
    <property type="entry name" value="TPR"/>
    <property type="match status" value="8"/>
</dbReference>
<keyword evidence="2" id="KW-0963">Cytoplasm</keyword>
<dbReference type="InterPro" id="IPR019734">
    <property type="entry name" value="TPR_rpt"/>
</dbReference>